<evidence type="ECO:0000313" key="15">
    <source>
        <dbReference type="Proteomes" id="UP001500689"/>
    </source>
</evidence>
<dbReference type="SUPFAM" id="SSF48179">
    <property type="entry name" value="6-phosphogluconate dehydrogenase C-terminal domain-like"/>
    <property type="match status" value="1"/>
</dbReference>
<feature type="domain" description="Ketopantoate reductase C-terminal" evidence="13">
    <location>
        <begin position="182"/>
        <end position="301"/>
    </location>
</feature>
<dbReference type="PANTHER" id="PTHR43765">
    <property type="entry name" value="2-DEHYDROPANTOATE 2-REDUCTASE-RELATED"/>
    <property type="match status" value="1"/>
</dbReference>
<dbReference type="InterPro" id="IPR003710">
    <property type="entry name" value="ApbA"/>
</dbReference>
<evidence type="ECO:0000313" key="14">
    <source>
        <dbReference type="EMBL" id="GAA3543639.1"/>
    </source>
</evidence>
<dbReference type="InterPro" id="IPR036291">
    <property type="entry name" value="NAD(P)-bd_dom_sf"/>
</dbReference>
<evidence type="ECO:0000256" key="10">
    <source>
        <dbReference type="ARBA" id="ARBA00048793"/>
    </source>
</evidence>
<keyword evidence="6 11" id="KW-0566">Pantothenate biosynthesis</keyword>
<dbReference type="InterPro" id="IPR050838">
    <property type="entry name" value="Ketopantoate_reductase"/>
</dbReference>
<evidence type="ECO:0000256" key="4">
    <source>
        <dbReference type="ARBA" id="ARBA00013014"/>
    </source>
</evidence>
<keyword evidence="15" id="KW-1185">Reference proteome</keyword>
<dbReference type="NCBIfam" id="NF005091">
    <property type="entry name" value="PRK06522.2-2"/>
    <property type="match status" value="1"/>
</dbReference>
<comment type="function">
    <text evidence="1 11">Catalyzes the NADPH-dependent reduction of ketopantoate into pantoic acid.</text>
</comment>
<comment type="similarity">
    <text evidence="3 11">Belongs to the ketopantoate reductase family.</text>
</comment>
<dbReference type="EMBL" id="BAAAZN010000005">
    <property type="protein sequence ID" value="GAA3543639.1"/>
    <property type="molecule type" value="Genomic_DNA"/>
</dbReference>
<evidence type="ECO:0000256" key="5">
    <source>
        <dbReference type="ARBA" id="ARBA00019465"/>
    </source>
</evidence>
<dbReference type="InterPro" id="IPR008927">
    <property type="entry name" value="6-PGluconate_DH-like_C_sf"/>
</dbReference>
<comment type="catalytic activity">
    <reaction evidence="10 11">
        <text>(R)-pantoate + NADP(+) = 2-dehydropantoate + NADPH + H(+)</text>
        <dbReference type="Rhea" id="RHEA:16233"/>
        <dbReference type="ChEBI" id="CHEBI:11561"/>
        <dbReference type="ChEBI" id="CHEBI:15378"/>
        <dbReference type="ChEBI" id="CHEBI:15980"/>
        <dbReference type="ChEBI" id="CHEBI:57783"/>
        <dbReference type="ChEBI" id="CHEBI:58349"/>
        <dbReference type="EC" id="1.1.1.169"/>
    </reaction>
</comment>
<accession>A0ABP6W039</accession>
<protein>
    <recommendedName>
        <fullName evidence="5 11">2-dehydropantoate 2-reductase</fullName>
        <ecNumber evidence="4 11">1.1.1.169</ecNumber>
    </recommendedName>
    <alternativeName>
        <fullName evidence="9 11">Ketopantoate reductase</fullName>
    </alternativeName>
</protein>
<dbReference type="Pfam" id="PF02558">
    <property type="entry name" value="ApbA"/>
    <property type="match status" value="1"/>
</dbReference>
<evidence type="ECO:0000256" key="7">
    <source>
        <dbReference type="ARBA" id="ARBA00022857"/>
    </source>
</evidence>
<dbReference type="EC" id="1.1.1.169" evidence="4 11"/>
<dbReference type="Pfam" id="PF08546">
    <property type="entry name" value="ApbA_C"/>
    <property type="match status" value="1"/>
</dbReference>
<evidence type="ECO:0000256" key="8">
    <source>
        <dbReference type="ARBA" id="ARBA00023002"/>
    </source>
</evidence>
<proteinExistence type="inferred from homology"/>
<name>A0ABP6W039_9PSEU</name>
<comment type="pathway">
    <text evidence="2 11">Cofactor biosynthesis; (R)-pantothenate biosynthesis; (R)-pantoate from 3-methyl-2-oxobutanoate: step 2/2.</text>
</comment>
<dbReference type="SUPFAM" id="SSF51735">
    <property type="entry name" value="NAD(P)-binding Rossmann-fold domains"/>
    <property type="match status" value="1"/>
</dbReference>
<dbReference type="RefSeq" id="WP_344859776.1">
    <property type="nucleotide sequence ID" value="NZ_BAAAZN010000005.1"/>
</dbReference>
<dbReference type="InterPro" id="IPR013328">
    <property type="entry name" value="6PGD_dom2"/>
</dbReference>
<evidence type="ECO:0000259" key="13">
    <source>
        <dbReference type="Pfam" id="PF08546"/>
    </source>
</evidence>
<dbReference type="PANTHER" id="PTHR43765:SF2">
    <property type="entry name" value="2-DEHYDROPANTOATE 2-REDUCTASE"/>
    <property type="match status" value="1"/>
</dbReference>
<sequence length="307" mass="32371">MAQLDHPDKTALSTDPTVAVVGPGAIGTTVAAALHGAGRTPMLCGRTARERLELRDGKELVVVPGPVRIDPAHPEEPVDLVFLAVKSTQLEAAAPWLAALCRPGTVVCVLQNGVEQESSVAPYVPGCPVVPSVVWFPAQAQPDGSVWLRGKARLTVPDVPAARVVLEALRGTRCALEPAADFTSLAWRKLLQNAVAGLMVLSGRRSGMFGRADLVRLALDYAQECLEVARAEGAVLGDEVPREIVDRFRASPPDMGTSILADRQAGRPLEWDTRNGVVARRGRVHGIPTPVSDVVVPLLAAASDGPG</sequence>
<dbReference type="InterPro" id="IPR013332">
    <property type="entry name" value="KPR_N"/>
</dbReference>
<dbReference type="NCBIfam" id="NF009541">
    <property type="entry name" value="PRK12921.1-1"/>
    <property type="match status" value="1"/>
</dbReference>
<keyword evidence="8 11" id="KW-0560">Oxidoreductase</keyword>
<dbReference type="Gene3D" id="1.10.1040.10">
    <property type="entry name" value="N-(1-d-carboxylethyl)-l-norvaline Dehydrogenase, domain 2"/>
    <property type="match status" value="1"/>
</dbReference>
<keyword evidence="7 11" id="KW-0521">NADP</keyword>
<evidence type="ECO:0000259" key="12">
    <source>
        <dbReference type="Pfam" id="PF02558"/>
    </source>
</evidence>
<evidence type="ECO:0000256" key="9">
    <source>
        <dbReference type="ARBA" id="ARBA00032024"/>
    </source>
</evidence>
<dbReference type="Gene3D" id="3.40.50.720">
    <property type="entry name" value="NAD(P)-binding Rossmann-like Domain"/>
    <property type="match status" value="1"/>
</dbReference>
<dbReference type="Proteomes" id="UP001500689">
    <property type="component" value="Unassembled WGS sequence"/>
</dbReference>
<evidence type="ECO:0000256" key="2">
    <source>
        <dbReference type="ARBA" id="ARBA00004994"/>
    </source>
</evidence>
<organism evidence="14 15">
    <name type="scientific">Amycolatopsis ultiminotia</name>
    <dbReference type="NCBI Taxonomy" id="543629"/>
    <lineage>
        <taxon>Bacteria</taxon>
        <taxon>Bacillati</taxon>
        <taxon>Actinomycetota</taxon>
        <taxon>Actinomycetes</taxon>
        <taxon>Pseudonocardiales</taxon>
        <taxon>Pseudonocardiaceae</taxon>
        <taxon>Amycolatopsis</taxon>
    </lineage>
</organism>
<evidence type="ECO:0000256" key="3">
    <source>
        <dbReference type="ARBA" id="ARBA00007870"/>
    </source>
</evidence>
<dbReference type="InterPro" id="IPR013752">
    <property type="entry name" value="KPA_reductase"/>
</dbReference>
<evidence type="ECO:0000256" key="6">
    <source>
        <dbReference type="ARBA" id="ARBA00022655"/>
    </source>
</evidence>
<comment type="caution">
    <text evidence="14">The sequence shown here is derived from an EMBL/GenBank/DDBJ whole genome shotgun (WGS) entry which is preliminary data.</text>
</comment>
<feature type="domain" description="Ketopantoate reductase N-terminal" evidence="12">
    <location>
        <begin position="18"/>
        <end position="159"/>
    </location>
</feature>
<evidence type="ECO:0000256" key="11">
    <source>
        <dbReference type="RuleBase" id="RU362068"/>
    </source>
</evidence>
<evidence type="ECO:0000256" key="1">
    <source>
        <dbReference type="ARBA" id="ARBA00002919"/>
    </source>
</evidence>
<dbReference type="NCBIfam" id="TIGR00745">
    <property type="entry name" value="apbA_panE"/>
    <property type="match status" value="1"/>
</dbReference>
<gene>
    <name evidence="14" type="ORF">GCM10022222_29120</name>
</gene>
<reference evidence="15" key="1">
    <citation type="journal article" date="2019" name="Int. J. Syst. Evol. Microbiol.">
        <title>The Global Catalogue of Microorganisms (GCM) 10K type strain sequencing project: providing services to taxonomists for standard genome sequencing and annotation.</title>
        <authorList>
            <consortium name="The Broad Institute Genomics Platform"/>
            <consortium name="The Broad Institute Genome Sequencing Center for Infectious Disease"/>
            <person name="Wu L."/>
            <person name="Ma J."/>
        </authorList>
    </citation>
    <scope>NUCLEOTIDE SEQUENCE [LARGE SCALE GENOMIC DNA]</scope>
    <source>
        <strain evidence="15">JCM 16898</strain>
    </source>
</reference>